<sequence>MCRAVQARARARIPTDGAGGTGAVLVPLLPRRASSGKGAGVLLLLRAGTSCHICWFVARISLGRRKSTGTPLFLPILFKRNLLLPPSHIN</sequence>
<evidence type="ECO:0000313" key="3">
    <source>
        <dbReference type="Proteomes" id="UP000008810"/>
    </source>
</evidence>
<reference evidence="2" key="3">
    <citation type="submission" date="2018-08" db="UniProtKB">
        <authorList>
            <consortium name="EnsemblPlants"/>
        </authorList>
    </citation>
    <scope>IDENTIFICATION</scope>
    <source>
        <strain evidence="2">cv. Bd21</strain>
    </source>
</reference>
<name>A0A2K2D4Q7_BRADI</name>
<dbReference type="EMBL" id="CM000882">
    <property type="protein sequence ID" value="PNT69259.1"/>
    <property type="molecule type" value="Genomic_DNA"/>
</dbReference>
<keyword evidence="3" id="KW-1185">Reference proteome</keyword>
<evidence type="ECO:0000313" key="1">
    <source>
        <dbReference type="EMBL" id="PNT69259.1"/>
    </source>
</evidence>
<proteinExistence type="predicted"/>
<dbReference type="AlphaFoldDB" id="A0A2K2D4Q7"/>
<dbReference type="EnsemblPlants" id="PNT69259">
    <property type="protein sequence ID" value="PNT69259"/>
    <property type="gene ID" value="BRADI_3g52175v3"/>
</dbReference>
<accession>A0A2K2D4Q7</accession>
<dbReference type="Gramene" id="PNT69259">
    <property type="protein sequence ID" value="PNT69259"/>
    <property type="gene ID" value="BRADI_3g52175v3"/>
</dbReference>
<evidence type="ECO:0000313" key="2">
    <source>
        <dbReference type="EnsemblPlants" id="PNT69259"/>
    </source>
</evidence>
<dbReference type="InParanoid" id="A0A2K2D4Q7"/>
<dbReference type="Proteomes" id="UP000008810">
    <property type="component" value="Chromosome 3"/>
</dbReference>
<reference evidence="1 2" key="1">
    <citation type="journal article" date="2010" name="Nature">
        <title>Genome sequencing and analysis of the model grass Brachypodium distachyon.</title>
        <authorList>
            <consortium name="International Brachypodium Initiative"/>
        </authorList>
    </citation>
    <scope>NUCLEOTIDE SEQUENCE [LARGE SCALE GENOMIC DNA]</scope>
    <source>
        <strain evidence="1 2">Bd21</strain>
    </source>
</reference>
<organism evidence="1">
    <name type="scientific">Brachypodium distachyon</name>
    <name type="common">Purple false brome</name>
    <name type="synonym">Trachynia distachya</name>
    <dbReference type="NCBI Taxonomy" id="15368"/>
    <lineage>
        <taxon>Eukaryota</taxon>
        <taxon>Viridiplantae</taxon>
        <taxon>Streptophyta</taxon>
        <taxon>Embryophyta</taxon>
        <taxon>Tracheophyta</taxon>
        <taxon>Spermatophyta</taxon>
        <taxon>Magnoliopsida</taxon>
        <taxon>Liliopsida</taxon>
        <taxon>Poales</taxon>
        <taxon>Poaceae</taxon>
        <taxon>BOP clade</taxon>
        <taxon>Pooideae</taxon>
        <taxon>Stipodae</taxon>
        <taxon>Brachypodieae</taxon>
        <taxon>Brachypodium</taxon>
    </lineage>
</organism>
<reference evidence="1" key="2">
    <citation type="submission" date="2017-06" db="EMBL/GenBank/DDBJ databases">
        <title>WGS assembly of Brachypodium distachyon.</title>
        <authorList>
            <consortium name="The International Brachypodium Initiative"/>
            <person name="Lucas S."/>
            <person name="Harmon-Smith M."/>
            <person name="Lail K."/>
            <person name="Tice H."/>
            <person name="Grimwood J."/>
            <person name="Bruce D."/>
            <person name="Barry K."/>
            <person name="Shu S."/>
            <person name="Lindquist E."/>
            <person name="Wang M."/>
            <person name="Pitluck S."/>
            <person name="Vogel J.P."/>
            <person name="Garvin D.F."/>
            <person name="Mockler T.C."/>
            <person name="Schmutz J."/>
            <person name="Rokhsar D."/>
            <person name="Bevan M.W."/>
        </authorList>
    </citation>
    <scope>NUCLEOTIDE SEQUENCE</scope>
    <source>
        <strain evidence="1">Bd21</strain>
    </source>
</reference>
<gene>
    <name evidence="1" type="ORF">BRADI_3g52175v3</name>
</gene>
<protein>
    <submittedName>
        <fullName evidence="1 2">Uncharacterized protein</fullName>
    </submittedName>
</protein>